<reference evidence="1 2" key="1">
    <citation type="submission" date="2015-06" db="EMBL/GenBank/DDBJ databases">
        <title>Draft genome assembly of filamentous brackish cyanobacterium Limnoraphis robusta strain CS-951.</title>
        <authorList>
            <person name="Willis A."/>
            <person name="Parks M."/>
            <person name="Burford M.A."/>
        </authorList>
    </citation>
    <scope>NUCLEOTIDE SEQUENCE [LARGE SCALE GENOMIC DNA]</scope>
    <source>
        <strain evidence="1 2">CS-951</strain>
    </source>
</reference>
<name>A0A0F5YKH9_9CYAN</name>
<evidence type="ECO:0000313" key="1">
    <source>
        <dbReference type="EMBL" id="KKD39268.1"/>
    </source>
</evidence>
<protein>
    <submittedName>
        <fullName evidence="1">Uncharacterized protein</fullName>
    </submittedName>
</protein>
<dbReference type="Proteomes" id="UP000033607">
    <property type="component" value="Unassembled WGS sequence"/>
</dbReference>
<organism evidence="1 2">
    <name type="scientific">Limnoraphis robusta CS-951</name>
    <dbReference type="NCBI Taxonomy" id="1637645"/>
    <lineage>
        <taxon>Bacteria</taxon>
        <taxon>Bacillati</taxon>
        <taxon>Cyanobacteriota</taxon>
        <taxon>Cyanophyceae</taxon>
        <taxon>Oscillatoriophycideae</taxon>
        <taxon>Oscillatoriales</taxon>
        <taxon>Sirenicapillariaceae</taxon>
        <taxon>Limnoraphis</taxon>
    </lineage>
</organism>
<evidence type="ECO:0000313" key="2">
    <source>
        <dbReference type="Proteomes" id="UP000033607"/>
    </source>
</evidence>
<dbReference type="RefSeq" id="WP_046277270.1">
    <property type="nucleotide sequence ID" value="NZ_LATL02000067.1"/>
</dbReference>
<dbReference type="AlphaFoldDB" id="A0A0F5YKH9"/>
<proteinExistence type="predicted"/>
<accession>A0A0F5YKH9</accession>
<sequence length="171" mass="18623">MLHSVKVISLITINIITLGILPSYGFSLTVSSKVSASSLIQFSSSKNSSIPSFSLADNRSSSLGQQIDSKAVNTLLGSNDAYYMFGGIPLWKHLSDEQKYQFAQSICNSQGSASDLVVVVIDSLDGVRSTNNHLQSAAIILASMHTLCPDRYREQIRSDYEHLIDSLGDDF</sequence>
<comment type="caution">
    <text evidence="1">The sequence shown here is derived from an EMBL/GenBank/DDBJ whole genome shotgun (WGS) entry which is preliminary data.</text>
</comment>
<gene>
    <name evidence="1" type="ORF">WN50_04285</name>
</gene>
<dbReference type="EMBL" id="LATL02000067">
    <property type="protein sequence ID" value="KKD39268.1"/>
    <property type="molecule type" value="Genomic_DNA"/>
</dbReference>
<dbReference type="OrthoDB" id="9850676at2"/>